<evidence type="ECO:0000313" key="1">
    <source>
        <dbReference type="EMBL" id="GIO26954.1"/>
    </source>
</evidence>
<protein>
    <submittedName>
        <fullName evidence="1">Uncharacterized protein</fullName>
    </submittedName>
</protein>
<reference evidence="1" key="1">
    <citation type="submission" date="2021-03" db="EMBL/GenBank/DDBJ databases">
        <title>Antimicrobial resistance genes in bacteria isolated from Japanese honey, and their potential for conferring macrolide and lincosamide resistance in the American foulbrood pathogen Paenibacillus larvae.</title>
        <authorList>
            <person name="Okamoto M."/>
            <person name="Kumagai M."/>
            <person name="Kanamori H."/>
            <person name="Takamatsu D."/>
        </authorList>
    </citation>
    <scope>NUCLEOTIDE SEQUENCE</scope>
    <source>
        <strain evidence="1">J43TS3</strain>
    </source>
</reference>
<keyword evidence="2" id="KW-1185">Reference proteome</keyword>
<gene>
    <name evidence="1" type="ORF">J43TS3_15650</name>
</gene>
<proteinExistence type="predicted"/>
<dbReference type="Proteomes" id="UP000676917">
    <property type="component" value="Unassembled WGS sequence"/>
</dbReference>
<comment type="caution">
    <text evidence="1">The sequence shown here is derived from an EMBL/GenBank/DDBJ whole genome shotgun (WGS) entry which is preliminary data.</text>
</comment>
<name>A0A919X8G3_9BACI</name>
<evidence type="ECO:0000313" key="2">
    <source>
        <dbReference type="Proteomes" id="UP000676917"/>
    </source>
</evidence>
<accession>A0A919X8G3</accession>
<dbReference type="AlphaFoldDB" id="A0A919X8G3"/>
<dbReference type="EMBL" id="BORP01000002">
    <property type="protein sequence ID" value="GIO26954.1"/>
    <property type="molecule type" value="Genomic_DNA"/>
</dbReference>
<sequence>MTDLPNSRCARLSLFEIDIPYHLQSCSYKRWNPFIQNIVYCNYNAFIMIIQYPI</sequence>
<organism evidence="1 2">
    <name type="scientific">Ornithinibacillus bavariensis</name>
    <dbReference type="NCBI Taxonomy" id="545502"/>
    <lineage>
        <taxon>Bacteria</taxon>
        <taxon>Bacillati</taxon>
        <taxon>Bacillota</taxon>
        <taxon>Bacilli</taxon>
        <taxon>Bacillales</taxon>
        <taxon>Bacillaceae</taxon>
        <taxon>Ornithinibacillus</taxon>
    </lineage>
</organism>